<name>A0A7Z7FCG4_9EURY</name>
<reference evidence="1 2" key="1">
    <citation type="submission" date="2016-10" db="EMBL/GenBank/DDBJ databases">
        <authorList>
            <person name="Varghese N."/>
            <person name="Submissions S."/>
        </authorList>
    </citation>
    <scope>NUCLEOTIDE SEQUENCE [LARGE SCALE GENOMIC DNA]</scope>
    <source>
        <strain evidence="1 2">PL 12/M</strain>
    </source>
</reference>
<dbReference type="InterPro" id="IPR036390">
    <property type="entry name" value="WH_DNA-bd_sf"/>
</dbReference>
<accession>A0A7Z7FCG4</accession>
<dbReference type="Gene3D" id="1.10.10.10">
    <property type="entry name" value="Winged helix-like DNA-binding domain superfamily/Winged helix DNA-binding domain"/>
    <property type="match status" value="1"/>
</dbReference>
<dbReference type="Proteomes" id="UP000199259">
    <property type="component" value="Unassembled WGS sequence"/>
</dbReference>
<dbReference type="RefSeq" id="WP_091709496.1">
    <property type="nucleotide sequence ID" value="NZ_FNCA01000003.1"/>
</dbReference>
<sequence>MKSGDTDLLSGKGYEIIELLQGLEVPRTEAISIACLVCGNELTSQNIEQASGLRQPEVSIAMRPLREKGWIEERSEKKNTDKGRPVKYYKLIVPFEEIVKTFESKALRKNMEMVEALEQLKELSGNGE</sequence>
<protein>
    <submittedName>
        <fullName evidence="1">Predicted transcriptional regulator</fullName>
    </submittedName>
</protein>
<organism evidence="1 2">
    <name type="scientific">Methanolobus vulcani</name>
    <dbReference type="NCBI Taxonomy" id="38026"/>
    <lineage>
        <taxon>Archaea</taxon>
        <taxon>Methanobacteriati</taxon>
        <taxon>Methanobacteriota</taxon>
        <taxon>Stenosarchaea group</taxon>
        <taxon>Methanomicrobia</taxon>
        <taxon>Methanosarcinales</taxon>
        <taxon>Methanosarcinaceae</taxon>
        <taxon>Methanolobus</taxon>
    </lineage>
</organism>
<dbReference type="PIRSF" id="PIRSF037373">
    <property type="entry name" value="UCP037373_trxn_reg"/>
    <property type="match status" value="1"/>
</dbReference>
<dbReference type="InterPro" id="IPR036388">
    <property type="entry name" value="WH-like_DNA-bd_sf"/>
</dbReference>
<gene>
    <name evidence="1" type="ORF">SAMN04488589_1151</name>
</gene>
<dbReference type="OrthoDB" id="55633at2157"/>
<dbReference type="EMBL" id="FNCA01000003">
    <property type="protein sequence ID" value="SDF69656.1"/>
    <property type="molecule type" value="Genomic_DNA"/>
</dbReference>
<dbReference type="AlphaFoldDB" id="A0A7Z7FCG4"/>
<dbReference type="SUPFAM" id="SSF46785">
    <property type="entry name" value="Winged helix' DNA-binding domain"/>
    <property type="match status" value="1"/>
</dbReference>
<comment type="caution">
    <text evidence="1">The sequence shown here is derived from an EMBL/GenBank/DDBJ whole genome shotgun (WGS) entry which is preliminary data.</text>
</comment>
<dbReference type="InterPro" id="IPR017185">
    <property type="entry name" value="UCP037373_trxn_reg"/>
</dbReference>
<evidence type="ECO:0000313" key="2">
    <source>
        <dbReference type="Proteomes" id="UP000199259"/>
    </source>
</evidence>
<keyword evidence="2" id="KW-1185">Reference proteome</keyword>
<proteinExistence type="predicted"/>
<evidence type="ECO:0000313" key="1">
    <source>
        <dbReference type="EMBL" id="SDF69656.1"/>
    </source>
</evidence>